<dbReference type="RefSeq" id="WP_126927596.1">
    <property type="nucleotide sequence ID" value="NZ_RXLZ01000002.1"/>
</dbReference>
<comment type="caution">
    <text evidence="1">The sequence shown here is derived from an EMBL/GenBank/DDBJ whole genome shotgun (WGS) entry which is preliminary data.</text>
</comment>
<organism evidence="1 2">
    <name type="scientific">Stenotrophomonas maltophilia</name>
    <name type="common">Pseudomonas maltophilia</name>
    <name type="synonym">Xanthomonas maltophilia</name>
    <dbReference type="NCBI Taxonomy" id="40324"/>
    <lineage>
        <taxon>Bacteria</taxon>
        <taxon>Pseudomonadati</taxon>
        <taxon>Pseudomonadota</taxon>
        <taxon>Gammaproteobacteria</taxon>
        <taxon>Lysobacterales</taxon>
        <taxon>Lysobacteraceae</taxon>
        <taxon>Stenotrophomonas</taxon>
        <taxon>Stenotrophomonas maltophilia group</taxon>
    </lineage>
</organism>
<accession>A0A3S0HK55</accession>
<gene>
    <name evidence="1" type="ORF">EKL94_00810</name>
</gene>
<proteinExistence type="predicted"/>
<dbReference type="Proteomes" id="UP000271705">
    <property type="component" value="Unassembled WGS sequence"/>
</dbReference>
<sequence length="158" mass="17554">MPVSDPLAFDLLRAFAQLEFRLKNDPGFLRAGPYRMAQVNWPAVDEAVSRLDDSLFFDRVSDSTREQILSPPRDRPMVQEVAVVNGLNRAVFQRLSLQQSNAGALVEAARRVRNNLFHGGKEEPHLGDDDEWAAAALDVAECLLHLLNYGTLRSGVGP</sequence>
<evidence type="ECO:0000313" key="1">
    <source>
        <dbReference type="EMBL" id="RTQ92138.1"/>
    </source>
</evidence>
<dbReference type="EMBL" id="RXLZ01000002">
    <property type="protein sequence ID" value="RTQ92138.1"/>
    <property type="molecule type" value="Genomic_DNA"/>
</dbReference>
<protein>
    <submittedName>
        <fullName evidence="1">Uncharacterized protein</fullName>
    </submittedName>
</protein>
<evidence type="ECO:0000313" key="2">
    <source>
        <dbReference type="Proteomes" id="UP000271705"/>
    </source>
</evidence>
<dbReference type="AlphaFoldDB" id="A0A3S0HK55"/>
<reference evidence="1 2" key="1">
    <citation type="submission" date="2018-12" db="EMBL/GenBank/DDBJ databases">
        <authorList>
            <person name="Kartti S."/>
            <person name="Manni A."/>
            <person name="Chemao El Fihri M.W."/>
            <person name="Laamarti M."/>
            <person name="Temsamani L."/>
            <person name="El Jamali J.E."/>
            <person name="Ouadghiri M."/>
            <person name="Ibrahimi A."/>
            <person name="Filati-Maltouf A."/>
        </authorList>
    </citation>
    <scope>NUCLEOTIDE SEQUENCE [LARGE SCALE GENOMIC DNA]</scope>
    <source>
        <strain evidence="1 2">MDMC339</strain>
    </source>
</reference>
<name>A0A3S0HK55_STEMA</name>